<reference evidence="1 2" key="1">
    <citation type="submission" date="2014-02" db="EMBL/GenBank/DDBJ databases">
        <title>The genome announcement of Streptomyces toyocaensis NRRL15009.</title>
        <authorList>
            <person name="Hong H.-J."/>
            <person name="Kwun M.J."/>
        </authorList>
    </citation>
    <scope>NUCLEOTIDE SEQUENCE [LARGE SCALE GENOMIC DNA]</scope>
    <source>
        <strain evidence="1 2">NRRL 15009</strain>
    </source>
</reference>
<keyword evidence="2" id="KW-1185">Reference proteome</keyword>
<dbReference type="AlphaFoldDB" id="A0A081XZW6"/>
<dbReference type="Proteomes" id="UP000028341">
    <property type="component" value="Unassembled WGS sequence"/>
</dbReference>
<evidence type="ECO:0000313" key="2">
    <source>
        <dbReference type="Proteomes" id="UP000028341"/>
    </source>
</evidence>
<dbReference type="OrthoDB" id="3615082at2"/>
<dbReference type="STRING" id="55952.BU52_03295"/>
<evidence type="ECO:0000313" key="1">
    <source>
        <dbReference type="EMBL" id="KES09089.1"/>
    </source>
</evidence>
<gene>
    <name evidence="1" type="ORF">BU52_03295</name>
</gene>
<accession>A0A081XZW6</accession>
<dbReference type="EMBL" id="JFCB01000001">
    <property type="protein sequence ID" value="KES09089.1"/>
    <property type="molecule type" value="Genomic_DNA"/>
</dbReference>
<organism evidence="1 2">
    <name type="scientific">Streptomyces toyocaensis</name>
    <dbReference type="NCBI Taxonomy" id="55952"/>
    <lineage>
        <taxon>Bacteria</taxon>
        <taxon>Bacillati</taxon>
        <taxon>Actinomycetota</taxon>
        <taxon>Actinomycetes</taxon>
        <taxon>Kitasatosporales</taxon>
        <taxon>Streptomycetaceae</taxon>
        <taxon>Streptomyces</taxon>
    </lineage>
</organism>
<protein>
    <submittedName>
        <fullName evidence="1">Uncharacterized protein</fullName>
    </submittedName>
</protein>
<proteinExistence type="predicted"/>
<comment type="caution">
    <text evidence="1">The sequence shown here is derived from an EMBL/GenBank/DDBJ whole genome shotgun (WGS) entry which is preliminary data.</text>
</comment>
<dbReference type="RefSeq" id="WP_051857854.1">
    <property type="nucleotide sequence ID" value="NZ_JBFADL010000048.1"/>
</dbReference>
<sequence>MLTDEGEFARRRTDELGVAPEDCAAVGACPAGSALVDSVGRGIVNAPPHTGTPATMSVQGDDLRAVIPALRNPTAARS</sequence>
<name>A0A081XZW6_STRTO</name>